<organism evidence="1 2">
    <name type="scientific">Chelativorans salis</name>
    <dbReference type="NCBI Taxonomy" id="2978478"/>
    <lineage>
        <taxon>Bacteria</taxon>
        <taxon>Pseudomonadati</taxon>
        <taxon>Pseudomonadota</taxon>
        <taxon>Alphaproteobacteria</taxon>
        <taxon>Hyphomicrobiales</taxon>
        <taxon>Phyllobacteriaceae</taxon>
        <taxon>Chelativorans</taxon>
    </lineage>
</organism>
<evidence type="ECO:0000313" key="2">
    <source>
        <dbReference type="Proteomes" id="UP001320831"/>
    </source>
</evidence>
<proteinExistence type="predicted"/>
<dbReference type="RefSeq" id="WP_260907023.1">
    <property type="nucleotide sequence ID" value="NZ_JAOCZP010000011.1"/>
</dbReference>
<keyword evidence="2" id="KW-1185">Reference proteome</keyword>
<comment type="caution">
    <text evidence="1">The sequence shown here is derived from an EMBL/GenBank/DDBJ whole genome shotgun (WGS) entry which is preliminary data.</text>
</comment>
<accession>A0ABT2LUI0</accession>
<dbReference type="EMBL" id="JAOCZP010000011">
    <property type="protein sequence ID" value="MCT7378185.1"/>
    <property type="molecule type" value="Genomic_DNA"/>
</dbReference>
<protein>
    <submittedName>
        <fullName evidence="1">Uncharacterized protein</fullName>
    </submittedName>
</protein>
<evidence type="ECO:0000313" key="1">
    <source>
        <dbReference type="EMBL" id="MCT7378185.1"/>
    </source>
</evidence>
<reference evidence="1 2" key="1">
    <citation type="submission" date="2022-09" db="EMBL/GenBank/DDBJ databases">
        <title>Chelativorans salina sp. nov., a novel slightly halophilic bacterium isolated from a saline lake sediment enrichment.</title>
        <authorList>
            <person name="Gao L."/>
            <person name="Fang B.-Z."/>
            <person name="Li W.-J."/>
        </authorList>
    </citation>
    <scope>NUCLEOTIDE SEQUENCE [LARGE SCALE GENOMIC DNA]</scope>
    <source>
        <strain evidence="1 2">EGI FJ00035</strain>
    </source>
</reference>
<dbReference type="Proteomes" id="UP001320831">
    <property type="component" value="Unassembled WGS sequence"/>
</dbReference>
<gene>
    <name evidence="1" type="ORF">N5A92_24530</name>
</gene>
<sequence length="57" mass="6233">MLEQKVKEAIVDELKRQAQLRPNDLKVAQDGHKIHVNGDIDLDDLTMVVIGSIAGGP</sequence>
<name>A0ABT2LUI0_9HYPH</name>